<keyword evidence="2" id="KW-1185">Reference proteome</keyword>
<reference evidence="1 2" key="1">
    <citation type="submission" date="2014-04" db="EMBL/GenBank/DDBJ databases">
        <title>Genome evolution of avian class.</title>
        <authorList>
            <person name="Zhang G."/>
            <person name="Li C."/>
        </authorList>
    </citation>
    <scope>NUCLEOTIDE SEQUENCE [LARGE SCALE GENOMIC DNA]</scope>
    <source>
        <strain evidence="1">BGI_N300</strain>
    </source>
</reference>
<feature type="non-terminal residue" evidence="1">
    <location>
        <position position="1"/>
    </location>
</feature>
<sequence>VKASVVEHAVERTAVEAGDSLQGGAVIGVNEGQVLDEKQVNNVVTPFTLVDRDASVARAEDLGDSSKVQNGISAEHEAVVERRQHVLHHLGAQLQRALHHGQLLPHQVAVGASGTQRLQQPL</sequence>
<name>A0A091HT56_CALAN</name>
<proteinExistence type="predicted"/>
<organism evidence="1 2">
    <name type="scientific">Calypte anna</name>
    <name type="common">Anna's hummingbird</name>
    <name type="synonym">Archilochus anna</name>
    <dbReference type="NCBI Taxonomy" id="9244"/>
    <lineage>
        <taxon>Eukaryota</taxon>
        <taxon>Metazoa</taxon>
        <taxon>Chordata</taxon>
        <taxon>Craniata</taxon>
        <taxon>Vertebrata</taxon>
        <taxon>Euteleostomi</taxon>
        <taxon>Archelosauria</taxon>
        <taxon>Archosauria</taxon>
        <taxon>Dinosauria</taxon>
        <taxon>Saurischia</taxon>
        <taxon>Theropoda</taxon>
        <taxon>Coelurosauria</taxon>
        <taxon>Aves</taxon>
        <taxon>Neognathae</taxon>
        <taxon>Neoaves</taxon>
        <taxon>Strisores</taxon>
        <taxon>Apodiformes</taxon>
        <taxon>Trochilidae</taxon>
        <taxon>Calypte</taxon>
    </lineage>
</organism>
<evidence type="ECO:0000313" key="2">
    <source>
        <dbReference type="Proteomes" id="UP000054308"/>
    </source>
</evidence>
<feature type="non-terminal residue" evidence="1">
    <location>
        <position position="122"/>
    </location>
</feature>
<dbReference type="EMBL" id="KL217736">
    <property type="protein sequence ID" value="KFO98317.1"/>
    <property type="molecule type" value="Genomic_DNA"/>
</dbReference>
<accession>A0A091HT56</accession>
<evidence type="ECO:0000313" key="1">
    <source>
        <dbReference type="EMBL" id="KFO98317.1"/>
    </source>
</evidence>
<dbReference type="AlphaFoldDB" id="A0A091HT56"/>
<dbReference type="Proteomes" id="UP000054308">
    <property type="component" value="Unassembled WGS sequence"/>
</dbReference>
<gene>
    <name evidence="1" type="ORF">N300_12535</name>
</gene>
<protein>
    <submittedName>
        <fullName evidence="1">Uncharacterized protein</fullName>
    </submittedName>
</protein>